<dbReference type="EMBL" id="CAJNOG010000235">
    <property type="protein sequence ID" value="CAF1102750.1"/>
    <property type="molecule type" value="Genomic_DNA"/>
</dbReference>
<feature type="transmembrane region" description="Helical" evidence="1">
    <location>
        <begin position="422"/>
        <end position="440"/>
    </location>
</feature>
<evidence type="ECO:0000256" key="1">
    <source>
        <dbReference type="SAM" id="Phobius"/>
    </source>
</evidence>
<feature type="transmembrane region" description="Helical" evidence="1">
    <location>
        <begin position="382"/>
        <end position="402"/>
    </location>
</feature>
<sequence>MAQATFDHWVDMLADPTYAARCQRKQHFRQRQKPTGKYQVDEDVWARHPDDEVMYIASIISIDQHHRTCRLIFVDSDETFNLPISHLRHVTREDIKLNRHVDYGHSWSVCTSIGAINTYDRYGELHEVNFNHTTEEYDEVLYTAGDTHSINDSISTESVSDSTNENNEETQALHCFIRHLLKVCDTSSEVHRLLPDLNIQLVEQIRQEMSCIEEIKTSSDESTSNLNEQPVPIQDGEKKVYHDQENEVICSSQVEDNNSTVQLLQESMNQQRVYHGVYLSPVLSMSIQELSALKDIAVQTDPFISLSMSNVDQTQGSIAMNLSSKPNRYITSQKIRKTKKMKTNSSNYSWKILKNRRSSTSVVQKPYELCSSFVSNKTSPDILTKFSSSIISVTMILFLILIASTSIHNDPTTKTSIDPHMIFLDVGSLSIIIIFVSTILRCPSILNGTSRSLIKNWSYAFAVS</sequence>
<accession>A0A814PCA2</accession>
<proteinExistence type="predicted"/>
<dbReference type="AlphaFoldDB" id="A0A814PCA2"/>
<gene>
    <name evidence="2" type="ORF">JYZ213_LOCUS21477</name>
</gene>
<dbReference type="Proteomes" id="UP000663845">
    <property type="component" value="Unassembled WGS sequence"/>
</dbReference>
<organism evidence="2 3">
    <name type="scientific">Adineta steineri</name>
    <dbReference type="NCBI Taxonomy" id="433720"/>
    <lineage>
        <taxon>Eukaryota</taxon>
        <taxon>Metazoa</taxon>
        <taxon>Spiralia</taxon>
        <taxon>Gnathifera</taxon>
        <taxon>Rotifera</taxon>
        <taxon>Eurotatoria</taxon>
        <taxon>Bdelloidea</taxon>
        <taxon>Adinetida</taxon>
        <taxon>Adinetidae</taxon>
        <taxon>Adineta</taxon>
    </lineage>
</organism>
<evidence type="ECO:0000313" key="2">
    <source>
        <dbReference type="EMBL" id="CAF1102750.1"/>
    </source>
</evidence>
<name>A0A814PCA2_9BILA</name>
<keyword evidence="1" id="KW-0812">Transmembrane</keyword>
<comment type="caution">
    <text evidence="2">The sequence shown here is derived from an EMBL/GenBank/DDBJ whole genome shotgun (WGS) entry which is preliminary data.</text>
</comment>
<keyword evidence="1" id="KW-0472">Membrane</keyword>
<reference evidence="2" key="1">
    <citation type="submission" date="2021-02" db="EMBL/GenBank/DDBJ databases">
        <authorList>
            <person name="Nowell W R."/>
        </authorList>
    </citation>
    <scope>NUCLEOTIDE SEQUENCE</scope>
</reference>
<evidence type="ECO:0000313" key="3">
    <source>
        <dbReference type="Proteomes" id="UP000663845"/>
    </source>
</evidence>
<protein>
    <submittedName>
        <fullName evidence="2">Uncharacterized protein</fullName>
    </submittedName>
</protein>
<keyword evidence="1" id="KW-1133">Transmembrane helix</keyword>
<dbReference type="Gene3D" id="2.30.30.140">
    <property type="match status" value="1"/>
</dbReference>